<name>A0A9N8DAA4_9STRA</name>
<dbReference type="Proteomes" id="UP001153069">
    <property type="component" value="Unassembled WGS sequence"/>
</dbReference>
<protein>
    <submittedName>
        <fullName evidence="3">Uncharacterized protein</fullName>
    </submittedName>
</protein>
<keyword evidence="2" id="KW-0732">Signal</keyword>
<evidence type="ECO:0000256" key="2">
    <source>
        <dbReference type="SAM" id="SignalP"/>
    </source>
</evidence>
<evidence type="ECO:0000256" key="1">
    <source>
        <dbReference type="SAM" id="MobiDB-lite"/>
    </source>
</evidence>
<feature type="signal peptide" evidence="2">
    <location>
        <begin position="1"/>
        <end position="25"/>
    </location>
</feature>
<reference evidence="3" key="1">
    <citation type="submission" date="2020-06" db="EMBL/GenBank/DDBJ databases">
        <authorList>
            <consortium name="Plant Systems Biology data submission"/>
        </authorList>
    </citation>
    <scope>NUCLEOTIDE SEQUENCE</scope>
    <source>
        <strain evidence="3">D6</strain>
    </source>
</reference>
<proteinExistence type="predicted"/>
<evidence type="ECO:0000313" key="3">
    <source>
        <dbReference type="EMBL" id="CAB9498171.1"/>
    </source>
</evidence>
<dbReference type="EMBL" id="CAICTM010000032">
    <property type="protein sequence ID" value="CAB9498171.1"/>
    <property type="molecule type" value="Genomic_DNA"/>
</dbReference>
<keyword evidence="4" id="KW-1185">Reference proteome</keyword>
<dbReference type="AlphaFoldDB" id="A0A9N8DAA4"/>
<organism evidence="3 4">
    <name type="scientific">Seminavis robusta</name>
    <dbReference type="NCBI Taxonomy" id="568900"/>
    <lineage>
        <taxon>Eukaryota</taxon>
        <taxon>Sar</taxon>
        <taxon>Stramenopiles</taxon>
        <taxon>Ochrophyta</taxon>
        <taxon>Bacillariophyta</taxon>
        <taxon>Bacillariophyceae</taxon>
        <taxon>Bacillariophycidae</taxon>
        <taxon>Naviculales</taxon>
        <taxon>Naviculaceae</taxon>
        <taxon>Seminavis</taxon>
    </lineage>
</organism>
<feature type="region of interest" description="Disordered" evidence="1">
    <location>
        <begin position="193"/>
        <end position="232"/>
    </location>
</feature>
<sequence>MMIPRVFLLVSALPLLLLSGASVEAYLATPRLSLSRSTTPLSSALNMAAPWFRQNLASTYAQQKQTATTVVVETVELVEALEDTTTTTIPNTKAAVQPDEATARALLTYRLQLEMAARAKEMAQEEDPEVVTAAPTKTTLSTNPVVDETTSRALLTYRLQLETAAKTFQAKVKAEQQARSLLSYRLELDKTAPEEPAGALESLECSESGGGTMNNNSRRMIPQPLSEQEERERAAKYAAIDCMEERTFTMLQDLGMIQPSLDFSI</sequence>
<accession>A0A9N8DAA4</accession>
<feature type="chain" id="PRO_5040344012" evidence="2">
    <location>
        <begin position="26"/>
        <end position="265"/>
    </location>
</feature>
<gene>
    <name evidence="3" type="ORF">SEMRO_32_G021080.1</name>
</gene>
<dbReference type="OrthoDB" id="49485at2759"/>
<comment type="caution">
    <text evidence="3">The sequence shown here is derived from an EMBL/GenBank/DDBJ whole genome shotgun (WGS) entry which is preliminary data.</text>
</comment>
<evidence type="ECO:0000313" key="4">
    <source>
        <dbReference type="Proteomes" id="UP001153069"/>
    </source>
</evidence>